<evidence type="ECO:0000313" key="4">
    <source>
        <dbReference type="EMBL" id="RCH83868.1"/>
    </source>
</evidence>
<gene>
    <name evidence="4" type="ORF">CU097_006108</name>
</gene>
<name>A0A367J1P6_RHIAZ</name>
<dbReference type="Proteomes" id="UP000252139">
    <property type="component" value="Unassembled WGS sequence"/>
</dbReference>
<evidence type="ECO:0000256" key="1">
    <source>
        <dbReference type="ARBA" id="ARBA00012825"/>
    </source>
</evidence>
<comment type="caution">
    <text evidence="4">The sequence shown here is derived from an EMBL/GenBank/DDBJ whole genome shotgun (WGS) entry which is preliminary data.</text>
</comment>
<organism evidence="4 5">
    <name type="scientific">Rhizopus azygosporus</name>
    <name type="common">Rhizopus microsporus var. azygosporus</name>
    <dbReference type="NCBI Taxonomy" id="86630"/>
    <lineage>
        <taxon>Eukaryota</taxon>
        <taxon>Fungi</taxon>
        <taxon>Fungi incertae sedis</taxon>
        <taxon>Mucoromycota</taxon>
        <taxon>Mucoromycotina</taxon>
        <taxon>Mucoromycetes</taxon>
        <taxon>Mucorales</taxon>
        <taxon>Mucorineae</taxon>
        <taxon>Rhizopodaceae</taxon>
        <taxon>Rhizopus</taxon>
    </lineage>
</organism>
<dbReference type="EMBL" id="PJQL01002532">
    <property type="protein sequence ID" value="RCH83868.1"/>
    <property type="molecule type" value="Genomic_DNA"/>
</dbReference>
<sequence length="403" mass="46335">MSQDSKEWIKSRMTTLKKQTGFAFNEDVFISVLLCLVSGRDKHLILTAPPERLKEVTQLAQQICRCLFGLTTAQFQCHEAQAQNELVDILFSSKDENNDSFYKPSSFQKASRSFHTADFNSSRNTTPKVNRQVNEEAQSNSKQLEDELFHTTPISPVDFTLKRTKQSPYTSLKTGRRQENEEKRPTATKIVQALLVEDLDKADESIQAVLLELMINKELRLSNIRYNVPKPFFLIIAVLPHDFNRRSISAQLIDRFFISYQFEEEMFQAQSLSKPFTRRQALMRQDEIKALSDKAKKVHVHIDISRYVRDIVVGIRTHPRVKGGITARSSQDLVTVIKSLAALFERNFLTPDLVTIATEKVFSHRLRMLAINERDDQMEREEMDSSIAFDIIAEILHAVNVPV</sequence>
<evidence type="ECO:0000256" key="2">
    <source>
        <dbReference type="ARBA" id="ARBA00023444"/>
    </source>
</evidence>
<comment type="pathway">
    <text evidence="2">Porphyrin-containing compound metabolism.</text>
</comment>
<dbReference type="OrthoDB" id="5582146at2759"/>
<dbReference type="SUPFAM" id="SSF52540">
    <property type="entry name" value="P-loop containing nucleoside triphosphate hydrolases"/>
    <property type="match status" value="1"/>
</dbReference>
<dbReference type="InterPro" id="IPR027417">
    <property type="entry name" value="P-loop_NTPase"/>
</dbReference>
<keyword evidence="5" id="KW-1185">Reference proteome</keyword>
<dbReference type="Pfam" id="PF17863">
    <property type="entry name" value="AAA_lid_2"/>
    <property type="match status" value="1"/>
</dbReference>
<dbReference type="Gene3D" id="1.10.8.80">
    <property type="entry name" value="Magnesium chelatase subunit I, C-Terminal domain"/>
    <property type="match status" value="1"/>
</dbReference>
<dbReference type="EC" id="6.6.1.1" evidence="1"/>
<evidence type="ECO:0000313" key="5">
    <source>
        <dbReference type="Proteomes" id="UP000252139"/>
    </source>
</evidence>
<dbReference type="Gene3D" id="3.40.50.300">
    <property type="entry name" value="P-loop containing nucleotide triphosphate hydrolases"/>
    <property type="match status" value="1"/>
</dbReference>
<dbReference type="InterPro" id="IPR052041">
    <property type="entry name" value="Nucleic_acid_metab_PIN/TRAM"/>
</dbReference>
<proteinExistence type="predicted"/>
<dbReference type="GO" id="GO:0016851">
    <property type="term" value="F:magnesium chelatase activity"/>
    <property type="evidence" value="ECO:0007669"/>
    <property type="project" value="UniProtKB-EC"/>
</dbReference>
<dbReference type="PANTHER" id="PTHR11603">
    <property type="entry name" value="AAA FAMILY ATPASE"/>
    <property type="match status" value="1"/>
</dbReference>
<dbReference type="InterPro" id="IPR041628">
    <property type="entry name" value="ChlI/MoxR_AAA_lid"/>
</dbReference>
<reference evidence="4 5" key="1">
    <citation type="journal article" date="2018" name="G3 (Bethesda)">
        <title>Phylogenetic and Phylogenomic Definition of Rhizopus Species.</title>
        <authorList>
            <person name="Gryganskyi A.P."/>
            <person name="Golan J."/>
            <person name="Dolatabadi S."/>
            <person name="Mondo S."/>
            <person name="Robb S."/>
            <person name="Idnurm A."/>
            <person name="Muszewska A."/>
            <person name="Steczkiewicz K."/>
            <person name="Masonjones S."/>
            <person name="Liao H.L."/>
            <person name="Gajdeczka M.T."/>
            <person name="Anike F."/>
            <person name="Vuek A."/>
            <person name="Anishchenko I.M."/>
            <person name="Voigt K."/>
            <person name="de Hoog G.S."/>
            <person name="Smith M.E."/>
            <person name="Heitman J."/>
            <person name="Vilgalys R."/>
            <person name="Stajich J.E."/>
        </authorList>
    </citation>
    <scope>NUCLEOTIDE SEQUENCE [LARGE SCALE GENOMIC DNA]</scope>
    <source>
        <strain evidence="4 5">CBS 357.93</strain>
    </source>
</reference>
<feature type="domain" description="ChlI/MoxR AAA lid" evidence="3">
    <location>
        <begin position="316"/>
        <end position="380"/>
    </location>
</feature>
<evidence type="ECO:0000259" key="3">
    <source>
        <dbReference type="Pfam" id="PF17863"/>
    </source>
</evidence>
<dbReference type="AlphaFoldDB" id="A0A367J1P6"/>
<accession>A0A367J1P6</accession>
<protein>
    <recommendedName>
        <fullName evidence="1">magnesium chelatase</fullName>
        <ecNumber evidence="1">6.6.1.1</ecNumber>
    </recommendedName>
</protein>
<dbReference type="PANTHER" id="PTHR11603:SF132">
    <property type="entry name" value="C2H2-TYPE DOMAIN-CONTAINING PROTEIN"/>
    <property type="match status" value="1"/>
</dbReference>